<accession>A0A976N2M5</accession>
<sequence length="132" mass="15349">MIKYFKPYELLYSETAKVRGIDNTPVNWLAYSNVFYLGYYLDSVRSRFGKPIVINSGYRCPTLNAAVGGVKNSKHLDGLAVDIKCLHNTDYVTLLQIIGSDCRFIKYYPDRHYIHVDFTREFLINFFNQNSN</sequence>
<dbReference type="EMBL" id="OM869654">
    <property type="protein sequence ID" value="UPW41721.1"/>
    <property type="molecule type" value="Genomic_DNA"/>
</dbReference>
<proteinExistence type="predicted"/>
<reference evidence="2" key="1">
    <citation type="submission" date="2022-02" db="EMBL/GenBank/DDBJ databases">
        <title>Towards deciphering the DNA virus diversity associated with rodent species in the families Cricetidae and Heteromyidae.</title>
        <authorList>
            <person name="Lund M."/>
            <person name="Larsen B.B."/>
            <person name="Gryseels S."/>
            <person name="Kraberger S."/>
            <person name="Rowsey D.M."/>
            <person name="Steger L."/>
            <person name="Yule K.M."/>
            <person name="Upham N.S."/>
            <person name="Worobey M."/>
            <person name="Van Doorslaer K."/>
            <person name="Varsani A."/>
        </authorList>
    </citation>
    <scope>NUCLEOTIDE SEQUENCE</scope>
    <source>
        <strain evidence="2">NeonRodF8_10</strain>
    </source>
</reference>
<evidence type="ECO:0000313" key="2">
    <source>
        <dbReference type="EMBL" id="UPW41721.1"/>
    </source>
</evidence>
<protein>
    <submittedName>
        <fullName evidence="2">Peptidase</fullName>
    </submittedName>
</protein>
<feature type="domain" description="Peptidase M15A C-terminal" evidence="1">
    <location>
        <begin position="3"/>
        <end position="117"/>
    </location>
</feature>
<dbReference type="InterPro" id="IPR013230">
    <property type="entry name" value="Peptidase_M15A_C"/>
</dbReference>
<dbReference type="InterPro" id="IPR009045">
    <property type="entry name" value="Zn_M74/Hedgehog-like"/>
</dbReference>
<name>A0A976N2M5_9VIRU</name>
<dbReference type="Gene3D" id="3.30.1380.10">
    <property type="match status" value="1"/>
</dbReference>
<organism evidence="2">
    <name type="scientific">Peromfec virus RodF8_10</name>
    <dbReference type="NCBI Taxonomy" id="2929357"/>
    <lineage>
        <taxon>Viruses</taxon>
        <taxon>Monodnaviria</taxon>
        <taxon>Sangervirae</taxon>
        <taxon>Phixviricota</taxon>
        <taxon>Malgrandaviricetes</taxon>
        <taxon>Petitvirales</taxon>
        <taxon>Microviridae</taxon>
    </lineage>
</organism>
<evidence type="ECO:0000259" key="1">
    <source>
        <dbReference type="Pfam" id="PF08291"/>
    </source>
</evidence>
<dbReference type="SUPFAM" id="SSF55166">
    <property type="entry name" value="Hedgehog/DD-peptidase"/>
    <property type="match status" value="1"/>
</dbReference>
<dbReference type="Pfam" id="PF08291">
    <property type="entry name" value="Peptidase_M15_3"/>
    <property type="match status" value="1"/>
</dbReference>